<gene>
    <name evidence="2" type="ORF">ACFPYI_06185</name>
</gene>
<feature type="transmembrane region" description="Helical" evidence="1">
    <location>
        <begin position="71"/>
        <end position="93"/>
    </location>
</feature>
<name>A0ABD5RJY5_9EURY</name>
<keyword evidence="3" id="KW-1185">Reference proteome</keyword>
<keyword evidence="1" id="KW-1133">Transmembrane helix</keyword>
<dbReference type="RefSeq" id="WP_247413833.1">
    <property type="nucleotide sequence ID" value="NZ_JALLGW010000001.1"/>
</dbReference>
<dbReference type="EMBL" id="JBHSQH010000001">
    <property type="protein sequence ID" value="MFC5970917.1"/>
    <property type="molecule type" value="Genomic_DNA"/>
</dbReference>
<evidence type="ECO:0000256" key="1">
    <source>
        <dbReference type="SAM" id="Phobius"/>
    </source>
</evidence>
<dbReference type="Proteomes" id="UP001596099">
    <property type="component" value="Unassembled WGS sequence"/>
</dbReference>
<evidence type="ECO:0000313" key="3">
    <source>
        <dbReference type="Proteomes" id="UP001596099"/>
    </source>
</evidence>
<feature type="transmembrane region" description="Helical" evidence="1">
    <location>
        <begin position="41"/>
        <end position="59"/>
    </location>
</feature>
<keyword evidence="1" id="KW-0472">Membrane</keyword>
<feature type="transmembrane region" description="Helical" evidence="1">
    <location>
        <begin position="167"/>
        <end position="187"/>
    </location>
</feature>
<reference evidence="2 3" key="1">
    <citation type="journal article" date="2019" name="Int. J. Syst. Evol. Microbiol.">
        <title>The Global Catalogue of Microorganisms (GCM) 10K type strain sequencing project: providing services to taxonomists for standard genome sequencing and annotation.</title>
        <authorList>
            <consortium name="The Broad Institute Genomics Platform"/>
            <consortium name="The Broad Institute Genome Sequencing Center for Infectious Disease"/>
            <person name="Wu L."/>
            <person name="Ma J."/>
        </authorList>
    </citation>
    <scope>NUCLEOTIDE SEQUENCE [LARGE SCALE GENOMIC DNA]</scope>
    <source>
        <strain evidence="2 3">CGMCC 1.12543</strain>
    </source>
</reference>
<evidence type="ECO:0000313" key="2">
    <source>
        <dbReference type="EMBL" id="MFC5970917.1"/>
    </source>
</evidence>
<proteinExistence type="predicted"/>
<dbReference type="AlphaFoldDB" id="A0ABD5RJY5"/>
<keyword evidence="1" id="KW-0812">Transmembrane</keyword>
<feature type="transmembrane region" description="Helical" evidence="1">
    <location>
        <begin position="138"/>
        <end position="161"/>
    </location>
</feature>
<comment type="caution">
    <text evidence="2">The sequence shown here is derived from an EMBL/GenBank/DDBJ whole genome shotgun (WGS) entry which is preliminary data.</text>
</comment>
<accession>A0ABD5RJY5</accession>
<protein>
    <submittedName>
        <fullName evidence="2">Uncharacterized protein</fullName>
    </submittedName>
</protein>
<organism evidence="2 3">
    <name type="scientific">Halomarina salina</name>
    <dbReference type="NCBI Taxonomy" id="1872699"/>
    <lineage>
        <taxon>Archaea</taxon>
        <taxon>Methanobacteriati</taxon>
        <taxon>Methanobacteriota</taxon>
        <taxon>Stenosarchaea group</taxon>
        <taxon>Halobacteria</taxon>
        <taxon>Halobacteriales</taxon>
        <taxon>Natronomonadaceae</taxon>
        <taxon>Halomarina</taxon>
    </lineage>
</organism>
<sequence length="231" mass="23110">MADGTDDDALHLAREEARLTLDGQLATLDDIDAKALSVFRLNVALAGVLLSALSLAAASDVADAVALTNPAVGVGVALFALSAAAAGLTYGVAGRQVGVGPGALDESATTSPEAFRASLVAGYADWIRYNRRTNAQKALLVTLAVLGTVAGALALGVGALAAVTGTLLAPAVGAVAVLVALVALTGLPGQVRRLRDGADGADGDEEGVVATRSLDAGLRGQRTFTGRDRER</sequence>